<name>A0A090X1C7_9FLAO</name>
<sequence>MSDVGFVNRSSKVPCFFSSEKLRMVTAGIRNIKIHGANKKKGDKSENP</sequence>
<dbReference type="Proteomes" id="UP000029643">
    <property type="component" value="Unassembled WGS sequence"/>
</dbReference>
<protein>
    <submittedName>
        <fullName evidence="1">Uncharacterized protein</fullName>
    </submittedName>
</protein>
<dbReference type="EMBL" id="BBNU01000033">
    <property type="protein sequence ID" value="GAL82543.1"/>
    <property type="molecule type" value="Genomic_DNA"/>
</dbReference>
<organism evidence="1 2">
    <name type="scientific">Algibacter lectus</name>
    <dbReference type="NCBI Taxonomy" id="221126"/>
    <lineage>
        <taxon>Bacteria</taxon>
        <taxon>Pseudomonadati</taxon>
        <taxon>Bacteroidota</taxon>
        <taxon>Flavobacteriia</taxon>
        <taxon>Flavobacteriales</taxon>
        <taxon>Flavobacteriaceae</taxon>
        <taxon>Algibacter</taxon>
    </lineage>
</organism>
<evidence type="ECO:0000313" key="1">
    <source>
        <dbReference type="EMBL" id="GAL82543.1"/>
    </source>
</evidence>
<evidence type="ECO:0000313" key="2">
    <source>
        <dbReference type="Proteomes" id="UP000029643"/>
    </source>
</evidence>
<dbReference type="AlphaFoldDB" id="A0A090X1C7"/>
<reference evidence="1" key="1">
    <citation type="journal article" date="2014" name="Genome Announc.">
        <title>Draft Genome Sequences of Marine Flavobacterium Algibacter lectus Strains SS8 and NR4.</title>
        <authorList>
            <person name="Takatani N."/>
            <person name="Nakanishi M."/>
            <person name="Meirelles P."/>
            <person name="Mino S."/>
            <person name="Suda W."/>
            <person name="Oshima K."/>
            <person name="Hattori M."/>
            <person name="Ohkuma M."/>
            <person name="Hosokawa M."/>
            <person name="Miyashita K."/>
            <person name="Thompson F.L."/>
            <person name="Niwa A."/>
            <person name="Sawabe T."/>
            <person name="Sawabe T."/>
        </authorList>
    </citation>
    <scope>NUCLEOTIDE SEQUENCE [LARGE SCALE GENOMIC DNA]</scope>
    <source>
        <strain evidence="1">JCM 19274</strain>
    </source>
</reference>
<proteinExistence type="predicted"/>
<comment type="caution">
    <text evidence="1">The sequence shown here is derived from an EMBL/GenBank/DDBJ whole genome shotgun (WGS) entry which is preliminary data.</text>
</comment>
<accession>A0A090X1C7</accession>
<gene>
    <name evidence="1" type="ORF">JCM19274_2319</name>
</gene>